<dbReference type="AlphaFoldDB" id="Q12JY1"/>
<dbReference type="PROSITE" id="PS50990">
    <property type="entry name" value="PEPTIDASE_C39"/>
    <property type="match status" value="1"/>
</dbReference>
<proteinExistence type="predicted"/>
<dbReference type="EMBL" id="CP000302">
    <property type="protein sequence ID" value="ABE56245.1"/>
    <property type="molecule type" value="Genomic_DNA"/>
</dbReference>
<dbReference type="HOGENOM" id="CLU_092029_0_1_6"/>
<feature type="domain" description="Peptidase C39" evidence="2">
    <location>
        <begin position="51"/>
        <end position="182"/>
    </location>
</feature>
<accession>Q12JY1</accession>
<dbReference type="eggNOG" id="COG3271">
    <property type="taxonomic scope" value="Bacteria"/>
</dbReference>
<evidence type="ECO:0000313" key="3">
    <source>
        <dbReference type="EMBL" id="ABE56245.1"/>
    </source>
</evidence>
<protein>
    <submittedName>
        <fullName evidence="3">Peptidase C39, bacteriocin processing</fullName>
    </submittedName>
</protein>
<gene>
    <name evidence="3" type="ordered locus">Sden_2967</name>
</gene>
<evidence type="ECO:0000259" key="2">
    <source>
        <dbReference type="PROSITE" id="PS50990"/>
    </source>
</evidence>
<dbReference type="Proteomes" id="UP000001982">
    <property type="component" value="Chromosome"/>
</dbReference>
<dbReference type="GO" id="GO:0016020">
    <property type="term" value="C:membrane"/>
    <property type="evidence" value="ECO:0007669"/>
    <property type="project" value="InterPro"/>
</dbReference>
<dbReference type="Gene3D" id="3.90.70.10">
    <property type="entry name" value="Cysteine proteinases"/>
    <property type="match status" value="1"/>
</dbReference>
<name>Q12JY1_SHEDO</name>
<evidence type="ECO:0000313" key="4">
    <source>
        <dbReference type="Proteomes" id="UP000001982"/>
    </source>
</evidence>
<dbReference type="GO" id="GO:0006508">
    <property type="term" value="P:proteolysis"/>
    <property type="evidence" value="ECO:0007669"/>
    <property type="project" value="InterPro"/>
</dbReference>
<dbReference type="GO" id="GO:0005524">
    <property type="term" value="F:ATP binding"/>
    <property type="evidence" value="ECO:0007669"/>
    <property type="project" value="InterPro"/>
</dbReference>
<organism evidence="3 4">
    <name type="scientific">Shewanella denitrificans (strain OS217 / ATCC BAA-1090 / DSM 15013)</name>
    <dbReference type="NCBI Taxonomy" id="318161"/>
    <lineage>
        <taxon>Bacteria</taxon>
        <taxon>Pseudomonadati</taxon>
        <taxon>Pseudomonadota</taxon>
        <taxon>Gammaproteobacteria</taxon>
        <taxon>Alteromonadales</taxon>
        <taxon>Shewanellaceae</taxon>
        <taxon>Shewanella</taxon>
    </lineage>
</organism>
<dbReference type="KEGG" id="sdn:Sden_2967"/>
<feature type="signal peptide" evidence="1">
    <location>
        <begin position="1"/>
        <end position="18"/>
    </location>
</feature>
<keyword evidence="1" id="KW-0732">Signal</keyword>
<dbReference type="STRING" id="318161.Sden_2967"/>
<dbReference type="Pfam" id="PF03412">
    <property type="entry name" value="Peptidase_C39"/>
    <property type="match status" value="1"/>
</dbReference>
<dbReference type="InterPro" id="IPR005074">
    <property type="entry name" value="Peptidase_C39"/>
</dbReference>
<sequence>MRLFLCLVILLFASNSTAAEVSLTGLVPGMGTYTKSIQSIRERKFEHVIEQKTDFSCGAASLASVLKYGYGQGDITEQQVLIGMLKHANIDLVKEQGFSLLNMKRYLQASGYRGRGYKVGEAEIALLKIPAIVLLDDGGYSHFVVFRRHEAGEIYLGDPALGNRIITMEDFMAKWNGVVFVVIGNDYQRENPLLHPRARLSYRALAPFAPMTDAELLEFGFSYSDML</sequence>
<dbReference type="OrthoDB" id="13401at2"/>
<reference evidence="3 4" key="1">
    <citation type="submission" date="2006-03" db="EMBL/GenBank/DDBJ databases">
        <title>Complete sequence of Shewanella denitrificans OS217.</title>
        <authorList>
            <consortium name="US DOE Joint Genome Institute"/>
            <person name="Copeland A."/>
            <person name="Lucas S."/>
            <person name="Lapidus A."/>
            <person name="Barry K."/>
            <person name="Detter J.C."/>
            <person name="Glavina del Rio T."/>
            <person name="Hammon N."/>
            <person name="Israni S."/>
            <person name="Dalin E."/>
            <person name="Tice H."/>
            <person name="Pitluck S."/>
            <person name="Brettin T."/>
            <person name="Bruce D."/>
            <person name="Han C."/>
            <person name="Tapia R."/>
            <person name="Gilna P."/>
            <person name="Kiss H."/>
            <person name="Schmutz J."/>
            <person name="Larimer F."/>
            <person name="Land M."/>
            <person name="Hauser L."/>
            <person name="Kyrpides N."/>
            <person name="Lykidis A."/>
            <person name="Richardson P."/>
        </authorList>
    </citation>
    <scope>NUCLEOTIDE SEQUENCE [LARGE SCALE GENOMIC DNA]</scope>
    <source>
        <strain evidence="4">OS217 / ATCC BAA-1090 / DSM 15013</strain>
    </source>
</reference>
<dbReference type="CDD" id="cd02423">
    <property type="entry name" value="Peptidase_C39G"/>
    <property type="match status" value="1"/>
</dbReference>
<keyword evidence="4" id="KW-1185">Reference proteome</keyword>
<dbReference type="GO" id="GO:0008233">
    <property type="term" value="F:peptidase activity"/>
    <property type="evidence" value="ECO:0007669"/>
    <property type="project" value="InterPro"/>
</dbReference>
<evidence type="ECO:0000256" key="1">
    <source>
        <dbReference type="SAM" id="SignalP"/>
    </source>
</evidence>
<feature type="chain" id="PRO_5004181191" evidence="1">
    <location>
        <begin position="19"/>
        <end position="227"/>
    </location>
</feature>